<keyword evidence="3 7" id="KW-1133">Transmembrane helix</keyword>
<organism evidence="9 10">
    <name type="scientific">Dendryphion nanum</name>
    <dbReference type="NCBI Taxonomy" id="256645"/>
    <lineage>
        <taxon>Eukaryota</taxon>
        <taxon>Fungi</taxon>
        <taxon>Dikarya</taxon>
        <taxon>Ascomycota</taxon>
        <taxon>Pezizomycotina</taxon>
        <taxon>Dothideomycetes</taxon>
        <taxon>Pleosporomycetidae</taxon>
        <taxon>Pleosporales</taxon>
        <taxon>Torulaceae</taxon>
        <taxon>Dendryphion</taxon>
    </lineage>
</organism>
<protein>
    <recommendedName>
        <fullName evidence="8">Rhodopsin domain-containing protein</fullName>
    </recommendedName>
</protein>
<evidence type="ECO:0000256" key="2">
    <source>
        <dbReference type="ARBA" id="ARBA00022692"/>
    </source>
</evidence>
<feature type="transmembrane region" description="Helical" evidence="7">
    <location>
        <begin position="24"/>
        <end position="43"/>
    </location>
</feature>
<keyword evidence="10" id="KW-1185">Reference proteome</keyword>
<feature type="domain" description="Rhodopsin" evidence="8">
    <location>
        <begin position="39"/>
        <end position="281"/>
    </location>
</feature>
<evidence type="ECO:0000256" key="6">
    <source>
        <dbReference type="SAM" id="MobiDB-lite"/>
    </source>
</evidence>
<feature type="transmembrane region" description="Helical" evidence="7">
    <location>
        <begin position="55"/>
        <end position="76"/>
    </location>
</feature>
<reference evidence="9" key="1">
    <citation type="journal article" date="2021" name="Nat. Commun.">
        <title>Genetic determinants of endophytism in the Arabidopsis root mycobiome.</title>
        <authorList>
            <person name="Mesny F."/>
            <person name="Miyauchi S."/>
            <person name="Thiergart T."/>
            <person name="Pickel B."/>
            <person name="Atanasova L."/>
            <person name="Karlsson M."/>
            <person name="Huettel B."/>
            <person name="Barry K.W."/>
            <person name="Haridas S."/>
            <person name="Chen C."/>
            <person name="Bauer D."/>
            <person name="Andreopoulos W."/>
            <person name="Pangilinan J."/>
            <person name="LaButti K."/>
            <person name="Riley R."/>
            <person name="Lipzen A."/>
            <person name="Clum A."/>
            <person name="Drula E."/>
            <person name="Henrissat B."/>
            <person name="Kohler A."/>
            <person name="Grigoriev I.V."/>
            <person name="Martin F.M."/>
            <person name="Hacquard S."/>
        </authorList>
    </citation>
    <scope>NUCLEOTIDE SEQUENCE</scope>
    <source>
        <strain evidence="9">MPI-CAGE-CH-0243</strain>
    </source>
</reference>
<evidence type="ECO:0000259" key="8">
    <source>
        <dbReference type="Pfam" id="PF20684"/>
    </source>
</evidence>
<evidence type="ECO:0000313" key="10">
    <source>
        <dbReference type="Proteomes" id="UP000700596"/>
    </source>
</evidence>
<dbReference type="InterPro" id="IPR052337">
    <property type="entry name" value="SAT4-like"/>
</dbReference>
<keyword evidence="2 7" id="KW-0812">Transmembrane</keyword>
<evidence type="ECO:0000256" key="1">
    <source>
        <dbReference type="ARBA" id="ARBA00004141"/>
    </source>
</evidence>
<evidence type="ECO:0000256" key="3">
    <source>
        <dbReference type="ARBA" id="ARBA00022989"/>
    </source>
</evidence>
<feature type="transmembrane region" description="Helical" evidence="7">
    <location>
        <begin position="104"/>
        <end position="126"/>
    </location>
</feature>
<gene>
    <name evidence="9" type="ORF">B0J11DRAFT_491377</name>
</gene>
<evidence type="ECO:0000256" key="5">
    <source>
        <dbReference type="ARBA" id="ARBA00038359"/>
    </source>
</evidence>
<proteinExistence type="inferred from homology"/>
<evidence type="ECO:0000256" key="7">
    <source>
        <dbReference type="SAM" id="Phobius"/>
    </source>
</evidence>
<dbReference type="InterPro" id="IPR049326">
    <property type="entry name" value="Rhodopsin_dom_fungi"/>
</dbReference>
<dbReference type="EMBL" id="JAGMWT010000010">
    <property type="protein sequence ID" value="KAH7121301.1"/>
    <property type="molecule type" value="Genomic_DNA"/>
</dbReference>
<comment type="caution">
    <text evidence="9">The sequence shown here is derived from an EMBL/GenBank/DDBJ whole genome shotgun (WGS) entry which is preliminary data.</text>
</comment>
<feature type="transmembrane region" description="Helical" evidence="7">
    <location>
        <begin position="187"/>
        <end position="207"/>
    </location>
</feature>
<keyword evidence="4 7" id="KW-0472">Membrane</keyword>
<dbReference type="Pfam" id="PF20684">
    <property type="entry name" value="Fung_rhodopsin"/>
    <property type="match status" value="1"/>
</dbReference>
<accession>A0A9P9DML2</accession>
<dbReference type="AlphaFoldDB" id="A0A9P9DML2"/>
<evidence type="ECO:0000313" key="9">
    <source>
        <dbReference type="EMBL" id="KAH7121301.1"/>
    </source>
</evidence>
<sequence>MAACAAALTLTELPEGYQGYLFENTAIAFIVLSTVFVALRFYARYVANKRIMGDDLLLIAALIGNYGLCGVSIAMVRKAGIGHHTLWLCVKDPMALVLYMKLQIPFTITVAIPIAFAKIAILYMFLRIFIQPLYRYASFTLMAIQAGALIATIITSCTVCTPIQYLWDPLSYPDGHCIDLNAFWRWANFPQILTDVAILILPLPALWQLNLSKRDKVGVVITFCTGSIGLVTSIVRFIFFMQIDGQTDGAWVAVRLGCVSIAECSIYIIAACLPVYRSLLRNIKNRSGSSLGKKGYSSGSRSKDTELRSIGKHEKGFSKLGDSKPSGIITTTPDSSSDFRQHVNSPNDIKVQRQFYVTTTSHQEY</sequence>
<comment type="subcellular location">
    <subcellularLocation>
        <location evidence="1">Membrane</location>
        <topology evidence="1">Multi-pass membrane protein</topology>
    </subcellularLocation>
</comment>
<feature type="transmembrane region" description="Helical" evidence="7">
    <location>
        <begin position="138"/>
        <end position="167"/>
    </location>
</feature>
<dbReference type="PANTHER" id="PTHR33048:SF47">
    <property type="entry name" value="INTEGRAL MEMBRANE PROTEIN-RELATED"/>
    <property type="match status" value="1"/>
</dbReference>
<dbReference type="OrthoDB" id="3529975at2759"/>
<feature type="transmembrane region" description="Helical" evidence="7">
    <location>
        <begin position="252"/>
        <end position="276"/>
    </location>
</feature>
<name>A0A9P9DML2_9PLEO</name>
<feature type="transmembrane region" description="Helical" evidence="7">
    <location>
        <begin position="219"/>
        <end position="240"/>
    </location>
</feature>
<dbReference type="Proteomes" id="UP000700596">
    <property type="component" value="Unassembled WGS sequence"/>
</dbReference>
<dbReference type="PANTHER" id="PTHR33048">
    <property type="entry name" value="PTH11-LIKE INTEGRAL MEMBRANE PROTEIN (AFU_ORTHOLOGUE AFUA_5G11245)"/>
    <property type="match status" value="1"/>
</dbReference>
<feature type="region of interest" description="Disordered" evidence="6">
    <location>
        <begin position="315"/>
        <end position="343"/>
    </location>
</feature>
<feature type="compositionally biased region" description="Polar residues" evidence="6">
    <location>
        <begin position="328"/>
        <end position="343"/>
    </location>
</feature>
<evidence type="ECO:0000256" key="4">
    <source>
        <dbReference type="ARBA" id="ARBA00023136"/>
    </source>
</evidence>
<dbReference type="GO" id="GO:0016020">
    <property type="term" value="C:membrane"/>
    <property type="evidence" value="ECO:0007669"/>
    <property type="project" value="UniProtKB-SubCell"/>
</dbReference>
<comment type="similarity">
    <text evidence="5">Belongs to the SAT4 family.</text>
</comment>